<evidence type="ECO:0008006" key="4">
    <source>
        <dbReference type="Google" id="ProtNLM"/>
    </source>
</evidence>
<dbReference type="EMBL" id="NVVJ01000060">
    <property type="protein sequence ID" value="PCJ22471.1"/>
    <property type="molecule type" value="Genomic_DNA"/>
</dbReference>
<organism evidence="2 3">
    <name type="scientific">SAR86 cluster bacterium</name>
    <dbReference type="NCBI Taxonomy" id="2030880"/>
    <lineage>
        <taxon>Bacteria</taxon>
        <taxon>Pseudomonadati</taxon>
        <taxon>Pseudomonadota</taxon>
        <taxon>Gammaproteobacteria</taxon>
        <taxon>SAR86 cluster</taxon>
    </lineage>
</organism>
<protein>
    <recommendedName>
        <fullName evidence="4">Cytochrome c domain-containing protein</fullName>
    </recommendedName>
</protein>
<evidence type="ECO:0000313" key="2">
    <source>
        <dbReference type="EMBL" id="PCJ22471.1"/>
    </source>
</evidence>
<evidence type="ECO:0000256" key="1">
    <source>
        <dbReference type="SAM" id="SignalP"/>
    </source>
</evidence>
<gene>
    <name evidence="2" type="ORF">COA96_14415</name>
</gene>
<dbReference type="AlphaFoldDB" id="A0A2A5ATN8"/>
<feature type="signal peptide" evidence="1">
    <location>
        <begin position="1"/>
        <end position="30"/>
    </location>
</feature>
<comment type="caution">
    <text evidence="2">The sequence shown here is derived from an EMBL/GenBank/DDBJ whole genome shotgun (WGS) entry which is preliminary data.</text>
</comment>
<feature type="chain" id="PRO_5013218271" description="Cytochrome c domain-containing protein" evidence="1">
    <location>
        <begin position="31"/>
        <end position="288"/>
    </location>
</feature>
<sequence>MTINQYLTTTFLKMLTATSLMLLVATSAVAQLPELSIPSAASGNSTTAKFFGGATANESVSFIDSFAYDQSIAIYAEIQVEAAHINTMGNLYIIIVKDEQYFMRDENGAFLPWDLNLETLLAASPDKTLQASEPLTIIENIALGPAGVSNTTLGIFIAYNSIAAPGEVFYNGAPLAVTIEAEVVQQVSLSLYTSNISTPIVQAKCVVCHIANGVAANSNLIYLNSLSANFQTINYNTLVDYINNFPGGANLLIENPQGLNAHTGGVQLVSPSTELTQLQEFIDAVIAE</sequence>
<evidence type="ECO:0000313" key="3">
    <source>
        <dbReference type="Proteomes" id="UP000218327"/>
    </source>
</evidence>
<dbReference type="Proteomes" id="UP000218327">
    <property type="component" value="Unassembled WGS sequence"/>
</dbReference>
<proteinExistence type="predicted"/>
<keyword evidence="1" id="KW-0732">Signal</keyword>
<reference evidence="3" key="1">
    <citation type="submission" date="2017-08" db="EMBL/GenBank/DDBJ databases">
        <title>A dynamic microbial community with high functional redundancy inhabits the cold, oxic subseafloor aquifer.</title>
        <authorList>
            <person name="Tully B.J."/>
            <person name="Wheat C.G."/>
            <person name="Glazer B.T."/>
            <person name="Huber J.A."/>
        </authorList>
    </citation>
    <scope>NUCLEOTIDE SEQUENCE [LARGE SCALE GENOMIC DNA]</scope>
</reference>
<accession>A0A2A5ATN8</accession>
<name>A0A2A5ATN8_9GAMM</name>